<dbReference type="InterPro" id="IPR018517">
    <property type="entry name" value="tRNA_hU_synthase_CS"/>
</dbReference>
<keyword evidence="5 6" id="KW-0560">Oxidoreductase</keyword>
<comment type="cofactor">
    <cofactor evidence="1 6">
        <name>FMN</name>
        <dbReference type="ChEBI" id="CHEBI:58210"/>
    </cofactor>
</comment>
<dbReference type="InterPro" id="IPR001269">
    <property type="entry name" value="DUS_fam"/>
</dbReference>
<evidence type="ECO:0000313" key="9">
    <source>
        <dbReference type="Proteomes" id="UP001209681"/>
    </source>
</evidence>
<dbReference type="PIRSF" id="PIRSF006621">
    <property type="entry name" value="Dus"/>
    <property type="match status" value="1"/>
</dbReference>
<evidence type="ECO:0000313" key="8">
    <source>
        <dbReference type="EMBL" id="MCW7754730.1"/>
    </source>
</evidence>
<dbReference type="PANTHER" id="PTHR11082">
    <property type="entry name" value="TRNA-DIHYDROURIDINE SYNTHASE"/>
    <property type="match status" value="1"/>
</dbReference>
<keyword evidence="4 6" id="KW-0819">tRNA processing</keyword>
<dbReference type="RefSeq" id="WP_265425644.1">
    <property type="nucleotide sequence ID" value="NZ_JAPFPW010000015.1"/>
</dbReference>
<comment type="function">
    <text evidence="6">Catalyzes the synthesis of 5,6-dihydrouridine (D), a modified base found in the D-loop of most tRNAs, via the reduction of the C5-C6 double bond in target uridines.</text>
</comment>
<feature type="domain" description="DUS-like FMN-binding" evidence="7">
    <location>
        <begin position="37"/>
        <end position="291"/>
    </location>
</feature>
<dbReference type="CDD" id="cd02801">
    <property type="entry name" value="DUS_like_FMN"/>
    <property type="match status" value="1"/>
</dbReference>
<gene>
    <name evidence="8" type="ORF">OOT00_12135</name>
</gene>
<comment type="caution">
    <text evidence="8">The sequence shown here is derived from an EMBL/GenBank/DDBJ whole genome shotgun (WGS) entry which is preliminary data.</text>
</comment>
<name>A0ABT3NB84_9BACT</name>
<dbReference type="PROSITE" id="PS01136">
    <property type="entry name" value="UPF0034"/>
    <property type="match status" value="1"/>
</dbReference>
<dbReference type="InterPro" id="IPR035587">
    <property type="entry name" value="DUS-like_FMN-bd"/>
</dbReference>
<dbReference type="Gene3D" id="3.20.20.70">
    <property type="entry name" value="Aldolase class I"/>
    <property type="match status" value="1"/>
</dbReference>
<evidence type="ECO:0000256" key="1">
    <source>
        <dbReference type="ARBA" id="ARBA00001917"/>
    </source>
</evidence>
<organism evidence="8 9">
    <name type="scientific">Desulfobotulus pelophilus</name>
    <dbReference type="NCBI Taxonomy" id="2823377"/>
    <lineage>
        <taxon>Bacteria</taxon>
        <taxon>Pseudomonadati</taxon>
        <taxon>Thermodesulfobacteriota</taxon>
        <taxon>Desulfobacteria</taxon>
        <taxon>Desulfobacterales</taxon>
        <taxon>Desulfobacteraceae</taxon>
        <taxon>Desulfobotulus</taxon>
    </lineage>
</organism>
<sequence>MGLPASSCTRSLLPDLAEKLRQPFLIQGKEIPFRTALAPMAGIGHVAFRHWVRHFGGCGLLFTEMCNARALPHENPALSEVFRWQPEELESLICQIFGEDPDLMARAAIRIEKEGFFGVDLNFGCSVAAICKQGGGAALLRNPDKALVIVEKVRKAIRIPLSVKFRTGWDDNVKNAVDLARKLETAGCDLITFHPRVAPDRRNRPPRWDHIQKIKEAVSIPVLGNGNIFTAEDGLRMLEETGCDGLSIGRMAAARPWIFADLTGQLSEEPDTAALLLSMHAGYCRHYGELRGLRLFKKILPYVMAVYPFGHRMHAHIRAASHGEDLHMRIREAFATNPRPNAAPNGNLMV</sequence>
<dbReference type="SUPFAM" id="SSF51395">
    <property type="entry name" value="FMN-linked oxidoreductases"/>
    <property type="match status" value="1"/>
</dbReference>
<evidence type="ECO:0000256" key="6">
    <source>
        <dbReference type="PIRNR" id="PIRNR006621"/>
    </source>
</evidence>
<proteinExistence type="inferred from homology"/>
<dbReference type="Proteomes" id="UP001209681">
    <property type="component" value="Unassembled WGS sequence"/>
</dbReference>
<dbReference type="InterPro" id="IPR013785">
    <property type="entry name" value="Aldolase_TIM"/>
</dbReference>
<keyword evidence="3 6" id="KW-0288">FMN</keyword>
<evidence type="ECO:0000256" key="2">
    <source>
        <dbReference type="ARBA" id="ARBA00022630"/>
    </source>
</evidence>
<accession>A0ABT3NB84</accession>
<dbReference type="PANTHER" id="PTHR11082:SF25">
    <property type="entry name" value="DUS-LIKE FMN-BINDING DOMAIN-CONTAINING PROTEIN"/>
    <property type="match status" value="1"/>
</dbReference>
<evidence type="ECO:0000256" key="3">
    <source>
        <dbReference type="ARBA" id="ARBA00022643"/>
    </source>
</evidence>
<evidence type="ECO:0000256" key="4">
    <source>
        <dbReference type="ARBA" id="ARBA00022694"/>
    </source>
</evidence>
<keyword evidence="2 6" id="KW-0285">Flavoprotein</keyword>
<evidence type="ECO:0000259" key="7">
    <source>
        <dbReference type="Pfam" id="PF01207"/>
    </source>
</evidence>
<keyword evidence="9" id="KW-1185">Reference proteome</keyword>
<dbReference type="EMBL" id="JAPFPW010000015">
    <property type="protein sequence ID" value="MCW7754730.1"/>
    <property type="molecule type" value="Genomic_DNA"/>
</dbReference>
<dbReference type="EC" id="1.3.1.-" evidence="6"/>
<evidence type="ECO:0000256" key="5">
    <source>
        <dbReference type="ARBA" id="ARBA00023002"/>
    </source>
</evidence>
<reference evidence="8 9" key="1">
    <citation type="submission" date="2022-11" db="EMBL/GenBank/DDBJ databases">
        <title>Desulfobotulus tamanensis H1 sp. nov. - anaerobic, alkaliphilic, sulphate reducing bacterium isolated from terrestrial mud volcano.</title>
        <authorList>
            <person name="Frolova A."/>
            <person name="Merkel A.Y."/>
            <person name="Slobodkin A.I."/>
        </authorList>
    </citation>
    <scope>NUCLEOTIDE SEQUENCE [LARGE SCALE GENOMIC DNA]</scope>
    <source>
        <strain evidence="8 9">H1</strain>
    </source>
</reference>
<protein>
    <recommendedName>
        <fullName evidence="6">tRNA-dihydrouridine synthase</fullName>
        <ecNumber evidence="6">1.3.1.-</ecNumber>
    </recommendedName>
</protein>
<comment type="similarity">
    <text evidence="6">Belongs to the dus family.</text>
</comment>
<dbReference type="Pfam" id="PF01207">
    <property type="entry name" value="Dus"/>
    <property type="match status" value="1"/>
</dbReference>